<dbReference type="PANTHER" id="PTHR24166:SF52">
    <property type="entry name" value="ANKYRIN REPEAT DOMAIN-CONTAINING PROTEIN 65"/>
    <property type="match status" value="1"/>
</dbReference>
<organism evidence="4 5">
    <name type="scientific">Paramormyrops kingsleyae</name>
    <dbReference type="NCBI Taxonomy" id="1676925"/>
    <lineage>
        <taxon>Eukaryota</taxon>
        <taxon>Metazoa</taxon>
        <taxon>Chordata</taxon>
        <taxon>Craniata</taxon>
        <taxon>Vertebrata</taxon>
        <taxon>Euteleostomi</taxon>
        <taxon>Actinopterygii</taxon>
        <taxon>Neopterygii</taxon>
        <taxon>Teleostei</taxon>
        <taxon>Osteoglossocephala</taxon>
        <taxon>Osteoglossomorpha</taxon>
        <taxon>Osteoglossiformes</taxon>
        <taxon>Mormyridae</taxon>
        <taxon>Paramormyrops</taxon>
    </lineage>
</organism>
<dbReference type="GeneTree" id="ENSGT00940000157073"/>
<dbReference type="InterPro" id="IPR002110">
    <property type="entry name" value="Ankyrin_rpt"/>
</dbReference>
<reference evidence="4" key="1">
    <citation type="submission" date="2025-08" db="UniProtKB">
        <authorList>
            <consortium name="Ensembl"/>
        </authorList>
    </citation>
    <scope>IDENTIFICATION</scope>
</reference>
<feature type="repeat" description="ANK" evidence="3">
    <location>
        <begin position="135"/>
        <end position="163"/>
    </location>
</feature>
<dbReference type="Proteomes" id="UP000261540">
    <property type="component" value="Unplaced"/>
</dbReference>
<sequence>IRQPALSEKGVTICSNVNAQACNGESVLMEAAGSGNPDCVELLLRRGANPDLAGVTGHLPIHRAAYEGHYLSGHYLALKILIPVTSKKAVRLSGQSPVHSAADGGHAQCLRLLIENGYEVNTVLEKHISENYGDRRRSPLYFAVSNGDVPCTEMLLNAGARPDRDPLRCLLVAIRAGCYKIVRLLLSKQAEVNCYFTAVSDTVFPTALQYCLRDDIMMRLLLNHGYAADRCFCCHHDDSCKNNFCCCVRTNFVTVSIFQNL</sequence>
<feature type="repeat" description="ANK" evidence="3">
    <location>
        <begin position="23"/>
        <end position="55"/>
    </location>
</feature>
<dbReference type="Pfam" id="PF12796">
    <property type="entry name" value="Ank_2"/>
    <property type="match status" value="2"/>
</dbReference>
<feature type="repeat" description="ANK" evidence="3">
    <location>
        <begin position="93"/>
        <end position="125"/>
    </location>
</feature>
<evidence type="ECO:0000313" key="4">
    <source>
        <dbReference type="Ensembl" id="ENSPKIP00000037442.1"/>
    </source>
</evidence>
<dbReference type="Pfam" id="PF00023">
    <property type="entry name" value="Ank"/>
    <property type="match status" value="1"/>
</dbReference>
<evidence type="ECO:0000313" key="5">
    <source>
        <dbReference type="Proteomes" id="UP000261540"/>
    </source>
</evidence>
<dbReference type="Ensembl" id="ENSPKIT00000018407.1">
    <property type="protein sequence ID" value="ENSPKIP00000037442.1"/>
    <property type="gene ID" value="ENSPKIG00000015628.1"/>
</dbReference>
<accession>A0A3B3T2V6</accession>
<dbReference type="InterPro" id="IPR036770">
    <property type="entry name" value="Ankyrin_rpt-contain_sf"/>
</dbReference>
<dbReference type="PROSITE" id="PS50297">
    <property type="entry name" value="ANK_REP_REGION"/>
    <property type="match status" value="3"/>
</dbReference>
<keyword evidence="5" id="KW-1185">Reference proteome</keyword>
<protein>
    <submittedName>
        <fullName evidence="4">Ankyrin repeat and SOCS box containing 15</fullName>
    </submittedName>
</protein>
<proteinExistence type="predicted"/>
<dbReference type="PANTHER" id="PTHR24166">
    <property type="entry name" value="ROLLING PEBBLES, ISOFORM B"/>
    <property type="match status" value="1"/>
</dbReference>
<keyword evidence="1" id="KW-0677">Repeat</keyword>
<reference evidence="4" key="2">
    <citation type="submission" date="2025-09" db="UniProtKB">
        <authorList>
            <consortium name="Ensembl"/>
        </authorList>
    </citation>
    <scope>IDENTIFICATION</scope>
</reference>
<dbReference type="SMART" id="SM00248">
    <property type="entry name" value="ANK"/>
    <property type="match status" value="5"/>
</dbReference>
<dbReference type="InterPro" id="IPR050889">
    <property type="entry name" value="Dendritic_Spine_Reg/Scaffold"/>
</dbReference>
<dbReference type="STRING" id="1676925.ENSPKIP00000037442"/>
<dbReference type="SUPFAM" id="SSF48403">
    <property type="entry name" value="Ankyrin repeat"/>
    <property type="match status" value="1"/>
</dbReference>
<name>A0A3B3T2V6_9TELE</name>
<evidence type="ECO:0000256" key="2">
    <source>
        <dbReference type="ARBA" id="ARBA00023043"/>
    </source>
</evidence>
<keyword evidence="2 3" id="KW-0040">ANK repeat</keyword>
<dbReference type="AlphaFoldDB" id="A0A3B3T2V6"/>
<dbReference type="PROSITE" id="PS50088">
    <property type="entry name" value="ANK_REPEAT"/>
    <property type="match status" value="3"/>
</dbReference>
<evidence type="ECO:0000256" key="3">
    <source>
        <dbReference type="PROSITE-ProRule" id="PRU00023"/>
    </source>
</evidence>
<evidence type="ECO:0000256" key="1">
    <source>
        <dbReference type="ARBA" id="ARBA00022737"/>
    </source>
</evidence>
<dbReference type="Gene3D" id="1.25.40.20">
    <property type="entry name" value="Ankyrin repeat-containing domain"/>
    <property type="match status" value="2"/>
</dbReference>